<evidence type="ECO:0000313" key="8">
    <source>
        <dbReference type="Proteomes" id="UP000809621"/>
    </source>
</evidence>
<keyword evidence="5" id="KW-0812">Transmembrane</keyword>
<dbReference type="PROSITE" id="PS50111">
    <property type="entry name" value="CHEMOTAXIS_TRANSDUC_2"/>
    <property type="match status" value="1"/>
</dbReference>
<dbReference type="RefSeq" id="WP_205156930.1">
    <property type="nucleotide sequence ID" value="NZ_JAFEUM010000001.1"/>
</dbReference>
<comment type="caution">
    <text evidence="7">The sequence shown here is derived from an EMBL/GenBank/DDBJ whole genome shotgun (WGS) entry which is preliminary data.</text>
</comment>
<evidence type="ECO:0000256" key="2">
    <source>
        <dbReference type="ARBA" id="ARBA00023224"/>
    </source>
</evidence>
<evidence type="ECO:0000256" key="1">
    <source>
        <dbReference type="ARBA" id="ARBA00004370"/>
    </source>
</evidence>
<keyword evidence="5" id="KW-1133">Transmembrane helix</keyword>
<dbReference type="InterPro" id="IPR004090">
    <property type="entry name" value="Chemotax_Me-accpt_rcpt"/>
</dbReference>
<accession>A0ABS2HCK1</accession>
<dbReference type="PRINTS" id="PR00260">
    <property type="entry name" value="CHEMTRNSDUCR"/>
</dbReference>
<name>A0ABS2HCK1_9VIBR</name>
<feature type="transmembrane region" description="Helical" evidence="5">
    <location>
        <begin position="12"/>
        <end position="36"/>
    </location>
</feature>
<dbReference type="SMART" id="SM00283">
    <property type="entry name" value="MA"/>
    <property type="match status" value="1"/>
</dbReference>
<protein>
    <submittedName>
        <fullName evidence="7">Methyl-accepting chemotaxis protein</fullName>
    </submittedName>
</protein>
<evidence type="ECO:0000259" key="6">
    <source>
        <dbReference type="PROSITE" id="PS50111"/>
    </source>
</evidence>
<organism evidence="7 8">
    <name type="scientific">Vibrio ulleungensis</name>
    <dbReference type="NCBI Taxonomy" id="2807619"/>
    <lineage>
        <taxon>Bacteria</taxon>
        <taxon>Pseudomonadati</taxon>
        <taxon>Pseudomonadota</taxon>
        <taxon>Gammaproteobacteria</taxon>
        <taxon>Vibrionales</taxon>
        <taxon>Vibrionaceae</taxon>
        <taxon>Vibrio</taxon>
    </lineage>
</organism>
<dbReference type="SUPFAM" id="SSF58104">
    <property type="entry name" value="Methyl-accepting chemotaxis protein (MCP) signaling domain"/>
    <property type="match status" value="1"/>
</dbReference>
<evidence type="ECO:0000313" key="7">
    <source>
        <dbReference type="EMBL" id="MBM7035320.1"/>
    </source>
</evidence>
<dbReference type="Gene3D" id="1.10.287.950">
    <property type="entry name" value="Methyl-accepting chemotaxis protein"/>
    <property type="match status" value="1"/>
</dbReference>
<dbReference type="EMBL" id="JAFEUM010000001">
    <property type="protein sequence ID" value="MBM7035320.1"/>
    <property type="molecule type" value="Genomic_DNA"/>
</dbReference>
<evidence type="ECO:0000256" key="3">
    <source>
        <dbReference type="ARBA" id="ARBA00029447"/>
    </source>
</evidence>
<dbReference type="Proteomes" id="UP000809621">
    <property type="component" value="Unassembled WGS sequence"/>
</dbReference>
<keyword evidence="2 4" id="KW-0807">Transducer</keyword>
<feature type="transmembrane region" description="Helical" evidence="5">
    <location>
        <begin position="42"/>
        <end position="61"/>
    </location>
</feature>
<gene>
    <name evidence="7" type="ORF">JQC93_02785</name>
</gene>
<dbReference type="InterPro" id="IPR004089">
    <property type="entry name" value="MCPsignal_dom"/>
</dbReference>
<evidence type="ECO:0000256" key="5">
    <source>
        <dbReference type="SAM" id="Phobius"/>
    </source>
</evidence>
<proteinExistence type="inferred from homology"/>
<comment type="subcellular location">
    <subcellularLocation>
        <location evidence="1">Membrane</location>
    </subcellularLocation>
</comment>
<dbReference type="PANTHER" id="PTHR32089:SF120">
    <property type="entry name" value="METHYL-ACCEPTING CHEMOTAXIS PROTEIN TLPQ"/>
    <property type="match status" value="1"/>
</dbReference>
<dbReference type="PANTHER" id="PTHR32089">
    <property type="entry name" value="METHYL-ACCEPTING CHEMOTAXIS PROTEIN MCPB"/>
    <property type="match status" value="1"/>
</dbReference>
<feature type="domain" description="Methyl-accepting transducer" evidence="6">
    <location>
        <begin position="124"/>
        <end position="360"/>
    </location>
</feature>
<keyword evidence="8" id="KW-1185">Reference proteome</keyword>
<comment type="similarity">
    <text evidence="3">Belongs to the methyl-accepting chemotaxis (MCP) protein family.</text>
</comment>
<sequence>MKNLHYTFRLHMLLLAVFAIVISIAIPLIFIANPLLSTQLKLLLIGCEVVVILGITFRIYLSIVSRLRIINRQLARMAEGDLSHSLNTPQLLDNQGNDELTTCIKNTERLRKSNKEMISDLVSVLEKYTKNSAQLHQTGSHCLTHIESQQSQLDQLASAMTQMSATVVQIASNASVAADAAQHVTKSAQSSSAAMQNMAHGTESDSKHIHSSQQHIEELNSGVCQINEMTNIIEGISEQTNLLALNAAIEAARAGEQGRGFSVVADEVRNLASRTQESTQKIQITIEALNTNARNTHDAMQVIGSNVEVAVNAINGRLTEACQITEDIAQASDMVTQIATAAEEQSCVAEEINTNVLSINDSLSDISHALVKLTNQSESLSVDTQHVSSKLLHFKLGESVA</sequence>
<keyword evidence="5" id="KW-0472">Membrane</keyword>
<dbReference type="Pfam" id="PF00015">
    <property type="entry name" value="MCPsignal"/>
    <property type="match status" value="1"/>
</dbReference>
<evidence type="ECO:0000256" key="4">
    <source>
        <dbReference type="PROSITE-ProRule" id="PRU00284"/>
    </source>
</evidence>
<reference evidence="7 8" key="1">
    <citation type="submission" date="2021-02" db="EMBL/GenBank/DDBJ databases">
        <authorList>
            <person name="Park J.-S."/>
        </authorList>
    </citation>
    <scope>NUCLEOTIDE SEQUENCE [LARGE SCALE GENOMIC DNA]</scope>
    <source>
        <strain evidence="7 8">188UL20-2</strain>
    </source>
</reference>